<keyword evidence="3" id="KW-0560">Oxidoreductase</keyword>
<dbReference type="PANTHER" id="PTHR42842">
    <property type="entry name" value="FAD/NAD(P)-BINDING OXIDOREDUCTASE"/>
    <property type="match status" value="1"/>
</dbReference>
<organism evidence="3 4">
    <name type="scientific">Candidatus Stercoripulliclostridium merdipullorum</name>
    <dbReference type="NCBI Taxonomy" id="2840952"/>
    <lineage>
        <taxon>Bacteria</taxon>
        <taxon>Bacillati</taxon>
        <taxon>Bacillota</taxon>
        <taxon>Clostridia</taxon>
        <taxon>Eubacteriales</taxon>
        <taxon>Candidatus Stercoripulliclostridium</taxon>
    </lineage>
</organism>
<gene>
    <name evidence="3" type="ORF">IAB14_04900</name>
</gene>
<evidence type="ECO:0000313" key="3">
    <source>
        <dbReference type="EMBL" id="HIV00431.1"/>
    </source>
</evidence>
<dbReference type="SUPFAM" id="SSF51905">
    <property type="entry name" value="FAD/NAD(P)-binding domain"/>
    <property type="match status" value="1"/>
</dbReference>
<comment type="caution">
    <text evidence="3">The sequence shown here is derived from an EMBL/GenBank/DDBJ whole genome shotgun (WGS) entry which is preliminary data.</text>
</comment>
<dbReference type="InterPro" id="IPR028348">
    <property type="entry name" value="FAD-binding_protein"/>
</dbReference>
<dbReference type="Pfam" id="PF21688">
    <property type="entry name" value="FAD-depend_C"/>
    <property type="match status" value="1"/>
</dbReference>
<feature type="domain" description="FAD-binding" evidence="1">
    <location>
        <begin position="90"/>
        <end position="121"/>
    </location>
</feature>
<name>A0A9D1SY82_9FIRM</name>
<protein>
    <submittedName>
        <fullName evidence="3">FAD-dependent monooxygenase</fullName>
    </submittedName>
</protein>
<evidence type="ECO:0000259" key="2">
    <source>
        <dbReference type="Pfam" id="PF21688"/>
    </source>
</evidence>
<dbReference type="InterPro" id="IPR036188">
    <property type="entry name" value="FAD/NAD-bd_sf"/>
</dbReference>
<dbReference type="GO" id="GO:0071949">
    <property type="term" value="F:FAD binding"/>
    <property type="evidence" value="ECO:0007669"/>
    <property type="project" value="InterPro"/>
</dbReference>
<dbReference type="GO" id="GO:0004497">
    <property type="term" value="F:monooxygenase activity"/>
    <property type="evidence" value="ECO:0007669"/>
    <property type="project" value="UniProtKB-KW"/>
</dbReference>
<dbReference type="PIRSF" id="PIRSF038984">
    <property type="entry name" value="FAD_binding_protein"/>
    <property type="match status" value="1"/>
</dbReference>
<evidence type="ECO:0000313" key="4">
    <source>
        <dbReference type="Proteomes" id="UP000886891"/>
    </source>
</evidence>
<dbReference type="PRINTS" id="PR00469">
    <property type="entry name" value="PNDRDTASEII"/>
</dbReference>
<evidence type="ECO:0000259" key="1">
    <source>
        <dbReference type="Pfam" id="PF01494"/>
    </source>
</evidence>
<reference evidence="3" key="2">
    <citation type="journal article" date="2021" name="PeerJ">
        <title>Extensive microbial diversity within the chicken gut microbiome revealed by metagenomics and culture.</title>
        <authorList>
            <person name="Gilroy R."/>
            <person name="Ravi A."/>
            <person name="Getino M."/>
            <person name="Pursley I."/>
            <person name="Horton D.L."/>
            <person name="Alikhan N.F."/>
            <person name="Baker D."/>
            <person name="Gharbi K."/>
            <person name="Hall N."/>
            <person name="Watson M."/>
            <person name="Adriaenssens E.M."/>
            <person name="Foster-Nyarko E."/>
            <person name="Jarju S."/>
            <person name="Secka A."/>
            <person name="Antonio M."/>
            <person name="Oren A."/>
            <person name="Chaudhuri R.R."/>
            <person name="La Ragione R."/>
            <person name="Hildebrand F."/>
            <person name="Pallen M.J."/>
        </authorList>
    </citation>
    <scope>NUCLEOTIDE SEQUENCE</scope>
    <source>
        <strain evidence="3">23406</strain>
    </source>
</reference>
<dbReference type="PANTHER" id="PTHR42842:SF3">
    <property type="entry name" value="FAD_NAD(P)-BINDING OXIDOREDUCTASE FAMILY PROTEIN"/>
    <property type="match status" value="1"/>
</dbReference>
<accession>A0A9D1SY82</accession>
<dbReference type="Gene3D" id="3.30.70.2700">
    <property type="match status" value="1"/>
</dbReference>
<dbReference type="EMBL" id="DVOH01000037">
    <property type="protein sequence ID" value="HIV00431.1"/>
    <property type="molecule type" value="Genomic_DNA"/>
</dbReference>
<dbReference type="Gene3D" id="3.50.50.60">
    <property type="entry name" value="FAD/NAD(P)-binding domain"/>
    <property type="match status" value="2"/>
</dbReference>
<reference evidence="3" key="1">
    <citation type="submission" date="2020-10" db="EMBL/GenBank/DDBJ databases">
        <authorList>
            <person name="Gilroy R."/>
        </authorList>
    </citation>
    <scope>NUCLEOTIDE SEQUENCE</scope>
    <source>
        <strain evidence="3">23406</strain>
    </source>
</reference>
<keyword evidence="3" id="KW-0503">Monooxygenase</keyword>
<dbReference type="Proteomes" id="UP000886891">
    <property type="component" value="Unassembled WGS sequence"/>
</dbReference>
<dbReference type="AlphaFoldDB" id="A0A9D1SY82"/>
<dbReference type="InterPro" id="IPR049516">
    <property type="entry name" value="FAD-depend_C"/>
</dbReference>
<dbReference type="InterPro" id="IPR002938">
    <property type="entry name" value="FAD-bd"/>
</dbReference>
<feature type="domain" description="FAD-dependent protein C-terminal" evidence="2">
    <location>
        <begin position="275"/>
        <end position="467"/>
    </location>
</feature>
<sequence>MIRLDGLKLPIDRSESELPALIAARIGCDRGEIVAWRILRKSLDARKKNDLHYVYTVEVDAGEKGKDCFPDLPRRAERMSDLDLPQKKGRVAVVGAGPAGLFAALTLLAAGVTPVILERGSDVDRRICIVEKMRLSGVLDPSCNVQFGEGGAGTFSDGKLNTGISNPLISVVLGELVAHGAPPEILYAAKPHVGTDHLRKVVKQIRNDLLARGAEIYFDTCVTGLKVQNGKLAGLSACGKTDGIDCLHAIFAVGHSARDTFEMLSASGVAMQPKPFAVGVRVEHPQAWLNRAQYGKNGTGLPPADYKLAAHTDSRSVYTFCMCPGGEVVAAASEEGGVVTNGMSYYARDGINANSALLVNVTPADYPAGVLGGVEFQRNLERKAFLSGGGGYCAPACRMGDFLRGKGTATFGSVKPSYRPGVTGADLREVLPDTITCALQEGIRLFDRKLRGFLCDDAVLTAVESRSSSPVRILRDERRMSVLEGLYPCGEGAGYAGGITSAAVDGIRTALAVLDQL</sequence>
<dbReference type="Pfam" id="PF01494">
    <property type="entry name" value="FAD_binding_3"/>
    <property type="match status" value="1"/>
</dbReference>
<proteinExistence type="predicted"/>